<dbReference type="InterPro" id="IPR047211">
    <property type="entry name" value="POXB-like"/>
</dbReference>
<feature type="domain" description="Thiamine pyrophosphate enzyme central" evidence="4">
    <location>
        <begin position="194"/>
        <end position="323"/>
    </location>
</feature>
<evidence type="ECO:0000259" key="6">
    <source>
        <dbReference type="Pfam" id="PF02776"/>
    </source>
</evidence>
<dbReference type="SUPFAM" id="SSF52518">
    <property type="entry name" value="Thiamin diphosphate-binding fold (THDP-binding)"/>
    <property type="match status" value="2"/>
</dbReference>
<accession>A0ABU0DYY4</accession>
<comment type="caution">
    <text evidence="7">The sequence shown here is derived from an EMBL/GenBank/DDBJ whole genome shotgun (WGS) entry which is preliminary data.</text>
</comment>
<evidence type="ECO:0000256" key="2">
    <source>
        <dbReference type="ARBA" id="ARBA00023052"/>
    </source>
</evidence>
<dbReference type="NCBIfam" id="TIGR02720">
    <property type="entry name" value="pyruv_oxi_spxB"/>
    <property type="match status" value="1"/>
</dbReference>
<dbReference type="Pfam" id="PF00205">
    <property type="entry name" value="TPP_enzyme_M"/>
    <property type="match status" value="1"/>
</dbReference>
<dbReference type="InterPro" id="IPR000399">
    <property type="entry name" value="TPP-bd_CS"/>
</dbReference>
<dbReference type="Pfam" id="PF02776">
    <property type="entry name" value="TPP_enzyme_N"/>
    <property type="match status" value="1"/>
</dbReference>
<evidence type="ECO:0000313" key="7">
    <source>
        <dbReference type="EMBL" id="MDQ0359661.1"/>
    </source>
</evidence>
<sequence length="574" mass="63474">MNKKINAGVAMVRVLESWDVDHIYGIPGGSFNSIMDALYHEREHINYIQVRHEEVGALAAAADAKLTGKVGVAFGSAGPGATHLINGLYDAQMDHVPVVVLLGQVAATRMNYDVFQELNENPMFADVSVYNRTVMTAESLPHVVDEAIKAAYKYSGVAVVTIPVDLGVEEIPYMEVSTAPNYKKGVIYPNVEDLKKAIPYIEEAKKPILYVGQGVKGGWEIVKAFSEHFSMPIAASVLAKGIIPDEYKAYLGSAYRVGTKPANEALAIADLILFVGSDFPFAVNVFNPEAKFIQIDIDASKFGRRHKTDVSVLGDGTASLKELIKIGKARDADDWYNANLKNKENWVNWLETFENRSDQPLRVEPIFKEINRIAEDDAIFVTDVGNVTIHATRLLKMNGIQKFTTSGWFATMGNGVPGGIAAQLSYPDRQVFTLSGDGAFAMVMQDIITQVKYKLPIINVVLSNSSFGFIEAEQEDTEQKKFGVFLQDADYGKMAEAMGAVGFTVTEYEQLEPAFEAAKKSDRPVVIDVKVKNERPLPVEEMLLETEDFDKEVVDKFIQKYEVKDMPTLRALLK</sequence>
<dbReference type="PANTHER" id="PTHR42981">
    <property type="entry name" value="PYRUVATE DEHYDROGENASE [UBIQUINONE]"/>
    <property type="match status" value="1"/>
</dbReference>
<evidence type="ECO:0000259" key="5">
    <source>
        <dbReference type="Pfam" id="PF02775"/>
    </source>
</evidence>
<dbReference type="Pfam" id="PF02775">
    <property type="entry name" value="TPP_enzyme_C"/>
    <property type="match status" value="1"/>
</dbReference>
<organism evidence="7 8">
    <name type="scientific">Breznakia pachnodae</name>
    <dbReference type="NCBI Taxonomy" id="265178"/>
    <lineage>
        <taxon>Bacteria</taxon>
        <taxon>Bacillati</taxon>
        <taxon>Bacillota</taxon>
        <taxon>Erysipelotrichia</taxon>
        <taxon>Erysipelotrichales</taxon>
        <taxon>Erysipelotrichaceae</taxon>
        <taxon>Breznakia</taxon>
    </lineage>
</organism>
<dbReference type="InterPro" id="IPR012000">
    <property type="entry name" value="Thiamin_PyroP_enz_cen_dom"/>
</dbReference>
<keyword evidence="7" id="KW-0670">Pyruvate</keyword>
<evidence type="ECO:0000256" key="3">
    <source>
        <dbReference type="RuleBase" id="RU362132"/>
    </source>
</evidence>
<dbReference type="InterPro" id="IPR047212">
    <property type="entry name" value="TPP_POXB-like"/>
</dbReference>
<dbReference type="CDD" id="cd07039">
    <property type="entry name" value="TPP_PYR_POX"/>
    <property type="match status" value="1"/>
</dbReference>
<comment type="similarity">
    <text evidence="1 3">Belongs to the TPP enzyme family.</text>
</comment>
<keyword evidence="8" id="KW-1185">Reference proteome</keyword>
<dbReference type="CDD" id="cd02014">
    <property type="entry name" value="TPP_POX"/>
    <property type="match status" value="1"/>
</dbReference>
<name>A0ABU0DYY4_9FIRM</name>
<dbReference type="InterPro" id="IPR011766">
    <property type="entry name" value="TPP_enzyme_TPP-bd"/>
</dbReference>
<evidence type="ECO:0000313" key="8">
    <source>
        <dbReference type="Proteomes" id="UP001230220"/>
    </source>
</evidence>
<protein>
    <submittedName>
        <fullName evidence="7">Pyruvate oxidase</fullName>
        <ecNumber evidence="7">1.2.3.3</ecNumber>
    </submittedName>
</protein>
<reference evidence="7 8" key="1">
    <citation type="submission" date="2023-07" db="EMBL/GenBank/DDBJ databases">
        <title>Genomic Encyclopedia of Type Strains, Phase IV (KMG-IV): sequencing the most valuable type-strain genomes for metagenomic binning, comparative biology and taxonomic classification.</title>
        <authorList>
            <person name="Goeker M."/>
        </authorList>
    </citation>
    <scope>NUCLEOTIDE SEQUENCE [LARGE SCALE GENOMIC DNA]</scope>
    <source>
        <strain evidence="7 8">DSM 16784</strain>
    </source>
</reference>
<dbReference type="SUPFAM" id="SSF52467">
    <property type="entry name" value="DHS-like NAD/FAD-binding domain"/>
    <property type="match status" value="1"/>
</dbReference>
<dbReference type="InterPro" id="IPR012001">
    <property type="entry name" value="Thiamin_PyroP_enz_TPP-bd_dom"/>
</dbReference>
<dbReference type="Gene3D" id="1.10.10.940">
    <property type="match status" value="1"/>
</dbReference>
<dbReference type="EC" id="1.2.3.3" evidence="7"/>
<feature type="domain" description="Thiamine pyrophosphate enzyme N-terminal TPP-binding" evidence="6">
    <location>
        <begin position="6"/>
        <end position="120"/>
    </location>
</feature>
<dbReference type="EMBL" id="JAUSUR010000001">
    <property type="protein sequence ID" value="MDQ0359661.1"/>
    <property type="molecule type" value="Genomic_DNA"/>
</dbReference>
<keyword evidence="2 3" id="KW-0786">Thiamine pyrophosphate</keyword>
<dbReference type="InterPro" id="IPR014092">
    <property type="entry name" value="Pyruvate_oxidase"/>
</dbReference>
<dbReference type="InterPro" id="IPR047210">
    <property type="entry name" value="TPP_PYR_POXB-like"/>
</dbReference>
<gene>
    <name evidence="7" type="ORF">J2S15_000392</name>
</gene>
<evidence type="ECO:0000256" key="1">
    <source>
        <dbReference type="ARBA" id="ARBA00007812"/>
    </source>
</evidence>
<evidence type="ECO:0000259" key="4">
    <source>
        <dbReference type="Pfam" id="PF00205"/>
    </source>
</evidence>
<dbReference type="GO" id="GO:0047112">
    <property type="term" value="F:pyruvate oxidase activity"/>
    <property type="evidence" value="ECO:0007669"/>
    <property type="project" value="UniProtKB-EC"/>
</dbReference>
<dbReference type="PROSITE" id="PS00187">
    <property type="entry name" value="TPP_ENZYMES"/>
    <property type="match status" value="1"/>
</dbReference>
<dbReference type="InterPro" id="IPR029061">
    <property type="entry name" value="THDP-binding"/>
</dbReference>
<proteinExistence type="inferred from homology"/>
<dbReference type="Gene3D" id="3.40.50.970">
    <property type="match status" value="2"/>
</dbReference>
<feature type="domain" description="Thiamine pyrophosphate enzyme TPP-binding" evidence="5">
    <location>
        <begin position="383"/>
        <end position="529"/>
    </location>
</feature>
<dbReference type="InterPro" id="IPR029035">
    <property type="entry name" value="DHS-like_NAD/FAD-binding_dom"/>
</dbReference>
<keyword evidence="7" id="KW-0560">Oxidoreductase</keyword>
<dbReference type="Gene3D" id="3.40.50.1220">
    <property type="entry name" value="TPP-binding domain"/>
    <property type="match status" value="1"/>
</dbReference>
<dbReference type="PANTHER" id="PTHR42981:SF2">
    <property type="entry name" value="PYRUVATE DEHYDROGENASE [UBIQUINONE]"/>
    <property type="match status" value="1"/>
</dbReference>
<dbReference type="RefSeq" id="WP_307404964.1">
    <property type="nucleotide sequence ID" value="NZ_JAUSUR010000001.1"/>
</dbReference>
<dbReference type="Proteomes" id="UP001230220">
    <property type="component" value="Unassembled WGS sequence"/>
</dbReference>